<evidence type="ECO:0008006" key="4">
    <source>
        <dbReference type="Google" id="ProtNLM"/>
    </source>
</evidence>
<comment type="caution">
    <text evidence="1">The sequence shown here is derived from an EMBL/GenBank/DDBJ whole genome shotgun (WGS) entry which is preliminary data.</text>
</comment>
<protein>
    <recommendedName>
        <fullName evidence="4">DDE Tnp4 domain-containing protein</fullName>
    </recommendedName>
</protein>
<dbReference type="Proteomes" id="UP000247702">
    <property type="component" value="Unassembled WGS sequence"/>
</dbReference>
<dbReference type="AlphaFoldDB" id="A0A2Z6QQ84"/>
<dbReference type="Proteomes" id="UP000615446">
    <property type="component" value="Unassembled WGS sequence"/>
</dbReference>
<dbReference type="OrthoDB" id="2445244at2759"/>
<evidence type="ECO:0000313" key="3">
    <source>
        <dbReference type="Proteomes" id="UP000247702"/>
    </source>
</evidence>
<evidence type="ECO:0000313" key="1">
    <source>
        <dbReference type="EMBL" id="GBB90832.1"/>
    </source>
</evidence>
<reference evidence="2" key="2">
    <citation type="submission" date="2019-10" db="EMBL/GenBank/DDBJ databases">
        <title>Conservation and host-specific expression of non-tandemly repeated heterogenous ribosome RNA gene in arbuscular mycorrhizal fungi.</title>
        <authorList>
            <person name="Maeda T."/>
            <person name="Kobayashi Y."/>
            <person name="Nakagawa T."/>
            <person name="Ezawa T."/>
            <person name="Yamaguchi K."/>
            <person name="Bino T."/>
            <person name="Nishimoto Y."/>
            <person name="Shigenobu S."/>
            <person name="Kawaguchi M."/>
        </authorList>
    </citation>
    <scope>NUCLEOTIDE SEQUENCE</scope>
    <source>
        <strain evidence="2">HR1</strain>
    </source>
</reference>
<dbReference type="EMBL" id="BLAL01000234">
    <property type="protein sequence ID" value="GES94267.1"/>
    <property type="molecule type" value="Genomic_DNA"/>
</dbReference>
<evidence type="ECO:0000313" key="2">
    <source>
        <dbReference type="EMBL" id="GES94267.1"/>
    </source>
</evidence>
<dbReference type="EMBL" id="BEXD01000882">
    <property type="protein sequence ID" value="GBB90832.1"/>
    <property type="molecule type" value="Genomic_DNA"/>
</dbReference>
<organism evidence="1 3">
    <name type="scientific">Rhizophagus clarus</name>
    <dbReference type="NCBI Taxonomy" id="94130"/>
    <lineage>
        <taxon>Eukaryota</taxon>
        <taxon>Fungi</taxon>
        <taxon>Fungi incertae sedis</taxon>
        <taxon>Mucoromycota</taxon>
        <taxon>Glomeromycotina</taxon>
        <taxon>Glomeromycetes</taxon>
        <taxon>Glomerales</taxon>
        <taxon>Glomeraceae</taxon>
        <taxon>Rhizophagus</taxon>
    </lineage>
</organism>
<keyword evidence="3" id="KW-1185">Reference proteome</keyword>
<gene>
    <name evidence="2" type="ORF">RCL2_002100900</name>
    <name evidence="1" type="ORF">RclHR1_17920004</name>
</gene>
<accession>A0A2Z6QQ84</accession>
<proteinExistence type="predicted"/>
<reference evidence="1 3" key="1">
    <citation type="submission" date="2017-11" db="EMBL/GenBank/DDBJ databases">
        <title>The genome of Rhizophagus clarus HR1 reveals common genetic basis of auxotrophy among arbuscular mycorrhizal fungi.</title>
        <authorList>
            <person name="Kobayashi Y."/>
        </authorList>
    </citation>
    <scope>NUCLEOTIDE SEQUENCE [LARGE SCALE GENOMIC DNA]</scope>
    <source>
        <strain evidence="1 3">HR1</strain>
    </source>
</reference>
<sequence length="89" mass="10397">MVHIEFRNIGGFNNFIGTIDRTHIILETAPLKQPEIYWNCKKRYSIQCQGYDYLLEDSAYPLSSFLIKPFNNPVTDLQTCFNITQAVYD</sequence>
<name>A0A2Z6QQ84_9GLOM</name>